<dbReference type="Pfam" id="PF09723">
    <property type="entry name" value="Zn_ribbon_8"/>
    <property type="match status" value="1"/>
</dbReference>
<gene>
    <name evidence="3" type="ORF">DESPIGER_1054</name>
</gene>
<dbReference type="NCBIfam" id="TIGR02605">
    <property type="entry name" value="CxxC_CxxC_SSSS"/>
    <property type="match status" value="1"/>
</dbReference>
<dbReference type="EMBL" id="LT630450">
    <property type="protein sequence ID" value="SFV72917.1"/>
    <property type="molecule type" value="Genomic_DNA"/>
</dbReference>
<sequence>MPLYDFVCPACGARFEELAFGDETPACPQCGHAETQRQMSVPSPLKTGAFPFKPGPVHPLASRMGKGLAGCGQAGGCGSAPAAPGSGSACGGNGKFS</sequence>
<protein>
    <submittedName>
        <fullName evidence="3">Putative regulatory protein, FmdB family</fullName>
    </submittedName>
</protein>
<proteinExistence type="predicted"/>
<organism evidence="3 4">
    <name type="scientific">Desulfovibrio piger</name>
    <dbReference type="NCBI Taxonomy" id="901"/>
    <lineage>
        <taxon>Bacteria</taxon>
        <taxon>Pseudomonadati</taxon>
        <taxon>Thermodesulfobacteriota</taxon>
        <taxon>Desulfovibrionia</taxon>
        <taxon>Desulfovibrionales</taxon>
        <taxon>Desulfovibrionaceae</taxon>
        <taxon>Desulfovibrio</taxon>
    </lineage>
</organism>
<feature type="region of interest" description="Disordered" evidence="1">
    <location>
        <begin position="75"/>
        <end position="97"/>
    </location>
</feature>
<evidence type="ECO:0000313" key="4">
    <source>
        <dbReference type="Proteomes" id="UP000186323"/>
    </source>
</evidence>
<name>A0A1K1LE00_9BACT</name>
<dbReference type="Proteomes" id="UP000186323">
    <property type="component" value="Chromosome I"/>
</dbReference>
<dbReference type="SMART" id="SM00834">
    <property type="entry name" value="CxxC_CXXC_SSSS"/>
    <property type="match status" value="1"/>
</dbReference>
<evidence type="ECO:0000259" key="2">
    <source>
        <dbReference type="SMART" id="SM00834"/>
    </source>
</evidence>
<dbReference type="KEGG" id="dpg:DESPIGER_1054"/>
<dbReference type="AlphaFoldDB" id="A0A1K1LE00"/>
<keyword evidence="4" id="KW-1185">Reference proteome</keyword>
<dbReference type="InterPro" id="IPR013429">
    <property type="entry name" value="Regulatory_FmdB_Zinc_ribbon"/>
</dbReference>
<reference evidence="4" key="1">
    <citation type="submission" date="2016-10" db="EMBL/GenBank/DDBJ databases">
        <authorList>
            <person name="Wegmann U."/>
        </authorList>
    </citation>
    <scope>NUCLEOTIDE SEQUENCE [LARGE SCALE GENOMIC DNA]</scope>
</reference>
<feature type="domain" description="Putative regulatory protein FmdB zinc ribbon" evidence="2">
    <location>
        <begin position="1"/>
        <end position="40"/>
    </location>
</feature>
<accession>A0A1K1LE00</accession>
<dbReference type="OrthoDB" id="9813321at2"/>
<dbReference type="RefSeq" id="WP_072333987.1">
    <property type="nucleotide sequence ID" value="NZ_CALJDE010000075.1"/>
</dbReference>
<feature type="compositionally biased region" description="Gly residues" evidence="1">
    <location>
        <begin position="88"/>
        <end position="97"/>
    </location>
</feature>
<evidence type="ECO:0000256" key="1">
    <source>
        <dbReference type="SAM" id="MobiDB-lite"/>
    </source>
</evidence>
<evidence type="ECO:0000313" key="3">
    <source>
        <dbReference type="EMBL" id="SFV72917.1"/>
    </source>
</evidence>